<dbReference type="InterPro" id="IPR036116">
    <property type="entry name" value="FN3_sf"/>
</dbReference>
<evidence type="ECO:0000259" key="4">
    <source>
        <dbReference type="PROSITE" id="PS50853"/>
    </source>
</evidence>
<feature type="region of interest" description="Disordered" evidence="1">
    <location>
        <begin position="848"/>
        <end position="867"/>
    </location>
</feature>
<feature type="transmembrane region" description="Helical" evidence="2">
    <location>
        <begin position="1399"/>
        <end position="1418"/>
    </location>
</feature>
<feature type="domain" description="Fibronectin type-III" evidence="4">
    <location>
        <begin position="130"/>
        <end position="231"/>
    </location>
</feature>
<feature type="signal peptide" evidence="3">
    <location>
        <begin position="1"/>
        <end position="25"/>
    </location>
</feature>
<keyword evidence="2" id="KW-1133">Transmembrane helix</keyword>
<dbReference type="InParanoid" id="A0A1X7TZK0"/>
<dbReference type="SUPFAM" id="SSF49265">
    <property type="entry name" value="Fibronectin type III"/>
    <property type="match status" value="1"/>
</dbReference>
<feature type="chain" id="PRO_5013321913" description="Fibronectin type-III domain-containing protein" evidence="3">
    <location>
        <begin position="26"/>
        <end position="1439"/>
    </location>
</feature>
<dbReference type="InterPro" id="IPR003961">
    <property type="entry name" value="FN3_dom"/>
</dbReference>
<proteinExistence type="predicted"/>
<sequence>MASYSMTNPMIIRVIILLIFASSFCSQGAIITVPPVSVTVPPLTTATFTCEGTGDILNWIVHSAELTESIKQQRQISVNTTVNNTNFSSVLTVNAIPINDDLGIACEVITINPFDRVISSHALTIGGVSSVEDLHHNFTSNNSLLITWSPPVYFSDDVPVGSPFSYQVLVTDKEDGEILLNTNTLDTNIEVPNVTECDTFNISVTALVGQYNISSFNNPINNYRILTVAPAPVTVPIYETASFTCEGTGNELNWIVGTAPLTESVKLHQSSIMSSLDAIIIVVIIGLAQLCVGKGLVITVPPVSVTAPIYTTATFTCQGTGDLFAWIVHDSSLNETVKQQRNITVTNIGSPGNLSSVLTIVGLPDNDGIGIVCQILSYSPFGQVFSGATLAIRGISPVEDIQWSNDNQLLSWSPPSFYSDDIQNAITMYNILVNGTSYINTTNTRVFLNTTELNVSCTNFTANITASIVQYAAITGAFIINNPNYNISFTNGSRSVNYMYNETNGTFSVNVTSLISRSQSCNCTITGYVKPDEGNAEFQETTENFTIDRKEETFSYDVTGLKPCQRYMAVVHVHHFSIGANFIAEEETLNFSIYNVGDLLVSAEGNGSVSVQCVYEESSTADGCHVIFTHTVSRRNESLTINGSDSTMISLSASGVYTVSVYNVIDGYITPWTCVQPKQVNVTIAPTSFPSISGTTDSVNFIYSTTTTTDIPLPTTPQSLSPSGTVGSSSPGKVGDSMLYVIFGVIGAGLLLIVIMFIVVTLIVMCKRQAKKKRVILNSEIAACHQPQAGISHYQEISIEPVAIDVSNDERSSGPTSEPVQGNGEDPYHVPADELLTIRNGQSVQHNNSCVTTTSPQKGQPTCSSSTYNSTAPLLPPGHEDDAATSYTVTSAIVAPTYAVIGKKTDTTVPPAIAQRSEYGEITGHIDKRGVVTTYTPPIPPKATPPTINIDIHDEDDRHIPTNNNKEAPPPAYDDIVVPDKCSHPQEEISDSTLGISASVYSPPSGPTVNCPIIHNNIHLHFGVEVKYTGAAPFSTSDYNSCPEVVVEPIQLPNKGPVVVEEDDDDRCLLSIVGTLSTPPSSPRAASFSYTGTRTTDTSTFKDHVLAESPIHVHVGKGESFNGIQQQNDYNHQRSILVVTCCAWKYRPDESSALDDDNIEAIPIAVGDKCETKKVKKEGEVNSNDNEMFSGGLEVKISLQIDSYVNVLLVGNPGAGKSTLCPAINDTATGPFAEGLFVDKNIEEKERVSHINFKRRKKTYENCQKNALMMSRKTKSKEILRQNKKAIDRPKKVFKRHKGSTDSATGFSSQRQANYGLLSKYCEAAQQFLYLKLSLLICIVNCIPFSDLNDVLLVYDRSTIKSTVVGAFVWFESLNYKHRVRKRDKEQAFICHGNLLKKYMLMCVLIIFLLFSVGVYALSSLRGSQSAHTYNLQWLVILM</sequence>
<keyword evidence="3" id="KW-0732">Signal</keyword>
<reference evidence="5" key="1">
    <citation type="submission" date="2017-05" db="UniProtKB">
        <authorList>
            <consortium name="EnsemblMetazoa"/>
        </authorList>
    </citation>
    <scope>IDENTIFICATION</scope>
</reference>
<feature type="transmembrane region" description="Helical" evidence="2">
    <location>
        <begin position="738"/>
        <end position="764"/>
    </location>
</feature>
<dbReference type="PROSITE" id="PS50853">
    <property type="entry name" value="FN3"/>
    <property type="match status" value="1"/>
</dbReference>
<evidence type="ECO:0000313" key="5">
    <source>
        <dbReference type="EnsemblMetazoa" id="Aqu2.1.20949_001"/>
    </source>
</evidence>
<evidence type="ECO:0000256" key="2">
    <source>
        <dbReference type="SAM" id="Phobius"/>
    </source>
</evidence>
<keyword evidence="2" id="KW-0812">Transmembrane</keyword>
<feature type="region of interest" description="Disordered" evidence="1">
    <location>
        <begin position="807"/>
        <end position="826"/>
    </location>
</feature>
<keyword evidence="2" id="KW-0472">Membrane</keyword>
<evidence type="ECO:0000256" key="3">
    <source>
        <dbReference type="SAM" id="SignalP"/>
    </source>
</evidence>
<evidence type="ECO:0000256" key="1">
    <source>
        <dbReference type="SAM" id="MobiDB-lite"/>
    </source>
</evidence>
<dbReference type="EnsemblMetazoa" id="Aqu2.1.20949_001">
    <property type="protein sequence ID" value="Aqu2.1.20949_001"/>
    <property type="gene ID" value="Aqu2.1.20949"/>
</dbReference>
<organism evidence="5">
    <name type="scientific">Amphimedon queenslandica</name>
    <name type="common">Sponge</name>
    <dbReference type="NCBI Taxonomy" id="400682"/>
    <lineage>
        <taxon>Eukaryota</taxon>
        <taxon>Metazoa</taxon>
        <taxon>Porifera</taxon>
        <taxon>Demospongiae</taxon>
        <taxon>Heteroscleromorpha</taxon>
        <taxon>Haplosclerida</taxon>
        <taxon>Niphatidae</taxon>
        <taxon>Amphimedon</taxon>
    </lineage>
</organism>
<protein>
    <recommendedName>
        <fullName evidence="4">Fibronectin type-III domain-containing protein</fullName>
    </recommendedName>
</protein>
<accession>A0A1X7TZK0</accession>
<name>A0A1X7TZK0_AMPQE</name>